<comment type="subcellular location">
    <subcellularLocation>
        <location evidence="1">Cell membrane</location>
        <topology evidence="1">Lipid-anchor</topology>
        <topology evidence="1">GPI-anchor</topology>
    </subcellularLocation>
</comment>
<comment type="caution">
    <text evidence="11">The sequence shown here is derived from an EMBL/GenBank/DDBJ whole genome shotgun (WGS) entry which is preliminary data.</text>
</comment>
<dbReference type="AlphaFoldDB" id="A0AAW0LSC7"/>
<dbReference type="EMBL" id="PKMF04000058">
    <property type="protein sequence ID" value="KAK7854185.1"/>
    <property type="molecule type" value="Genomic_DNA"/>
</dbReference>
<comment type="similarity">
    <text evidence="2">Belongs to the plant LTP family.</text>
</comment>
<feature type="domain" description="Bifunctional inhibitor/plant lipid transfer protein/seed storage helical" evidence="10">
    <location>
        <begin position="25"/>
        <end position="109"/>
    </location>
</feature>
<feature type="transmembrane region" description="Helical" evidence="9">
    <location>
        <begin position="91"/>
        <end position="118"/>
    </location>
</feature>
<keyword evidence="6" id="KW-1015">Disulfide bond</keyword>
<organism evidence="11 12">
    <name type="scientific">Quercus suber</name>
    <name type="common">Cork oak</name>
    <dbReference type="NCBI Taxonomy" id="58331"/>
    <lineage>
        <taxon>Eukaryota</taxon>
        <taxon>Viridiplantae</taxon>
        <taxon>Streptophyta</taxon>
        <taxon>Embryophyta</taxon>
        <taxon>Tracheophyta</taxon>
        <taxon>Spermatophyta</taxon>
        <taxon>Magnoliopsida</taxon>
        <taxon>eudicotyledons</taxon>
        <taxon>Gunneridae</taxon>
        <taxon>Pentapetalae</taxon>
        <taxon>rosids</taxon>
        <taxon>fabids</taxon>
        <taxon>Fagales</taxon>
        <taxon>Fagaceae</taxon>
        <taxon>Quercus</taxon>
    </lineage>
</organism>
<keyword evidence="9" id="KW-0812">Transmembrane</keyword>
<keyword evidence="12" id="KW-1185">Reference proteome</keyword>
<feature type="transmembrane region" description="Helical" evidence="9">
    <location>
        <begin position="130"/>
        <end position="150"/>
    </location>
</feature>
<proteinExistence type="inferred from homology"/>
<evidence type="ECO:0000256" key="4">
    <source>
        <dbReference type="ARBA" id="ARBA00022622"/>
    </source>
</evidence>
<evidence type="ECO:0000256" key="1">
    <source>
        <dbReference type="ARBA" id="ARBA00004609"/>
    </source>
</evidence>
<protein>
    <submittedName>
        <fullName evidence="11">Protein yls3</fullName>
    </submittedName>
</protein>
<accession>A0AAW0LSC7</accession>
<keyword evidence="3" id="KW-1003">Cell membrane</keyword>
<dbReference type="Gene3D" id="1.10.110.10">
    <property type="entry name" value="Plant lipid-transfer and hydrophobic proteins"/>
    <property type="match status" value="1"/>
</dbReference>
<evidence type="ECO:0000256" key="5">
    <source>
        <dbReference type="ARBA" id="ARBA00022729"/>
    </source>
</evidence>
<evidence type="ECO:0000256" key="8">
    <source>
        <dbReference type="ARBA" id="ARBA00023288"/>
    </source>
</evidence>
<evidence type="ECO:0000256" key="2">
    <source>
        <dbReference type="ARBA" id="ARBA00009748"/>
    </source>
</evidence>
<reference evidence="11 12" key="1">
    <citation type="journal article" date="2018" name="Sci. Data">
        <title>The draft genome sequence of cork oak.</title>
        <authorList>
            <person name="Ramos A.M."/>
            <person name="Usie A."/>
            <person name="Barbosa P."/>
            <person name="Barros P.M."/>
            <person name="Capote T."/>
            <person name="Chaves I."/>
            <person name="Simoes F."/>
            <person name="Abreu I."/>
            <person name="Carrasquinho I."/>
            <person name="Faro C."/>
            <person name="Guimaraes J.B."/>
            <person name="Mendonca D."/>
            <person name="Nobrega F."/>
            <person name="Rodrigues L."/>
            <person name="Saibo N.J.M."/>
            <person name="Varela M.C."/>
            <person name="Egas C."/>
            <person name="Matos J."/>
            <person name="Miguel C.M."/>
            <person name="Oliveira M.M."/>
            <person name="Ricardo C.P."/>
            <person name="Goncalves S."/>
        </authorList>
    </citation>
    <scope>NUCLEOTIDE SEQUENCE [LARGE SCALE GENOMIC DNA]</scope>
    <source>
        <strain evidence="12">cv. HL8</strain>
    </source>
</reference>
<gene>
    <name evidence="11" type="primary">YLS3_2</name>
    <name evidence="11" type="ORF">CFP56_033480</name>
</gene>
<dbReference type="Proteomes" id="UP000237347">
    <property type="component" value="Unassembled WGS sequence"/>
</dbReference>
<feature type="transmembrane region" description="Helical" evidence="9">
    <location>
        <begin position="6"/>
        <end position="26"/>
    </location>
</feature>
<evidence type="ECO:0000256" key="9">
    <source>
        <dbReference type="SAM" id="Phobius"/>
    </source>
</evidence>
<keyword evidence="8" id="KW-0449">Lipoprotein</keyword>
<evidence type="ECO:0000256" key="7">
    <source>
        <dbReference type="ARBA" id="ARBA00023180"/>
    </source>
</evidence>
<dbReference type="InterPro" id="IPR043325">
    <property type="entry name" value="LTSS"/>
</dbReference>
<evidence type="ECO:0000313" key="12">
    <source>
        <dbReference type="Proteomes" id="UP000237347"/>
    </source>
</evidence>
<evidence type="ECO:0000259" key="10">
    <source>
        <dbReference type="Pfam" id="PF14368"/>
    </source>
</evidence>
<evidence type="ECO:0000256" key="6">
    <source>
        <dbReference type="ARBA" id="ARBA00023157"/>
    </source>
</evidence>
<dbReference type="CDD" id="cd00010">
    <property type="entry name" value="AAI_LTSS"/>
    <property type="match status" value="1"/>
</dbReference>
<dbReference type="Pfam" id="PF14368">
    <property type="entry name" value="LTP_2"/>
    <property type="match status" value="1"/>
</dbReference>
<keyword evidence="5" id="KW-0732">Signal</keyword>
<dbReference type="GO" id="GO:0005886">
    <property type="term" value="C:plasma membrane"/>
    <property type="evidence" value="ECO:0007669"/>
    <property type="project" value="UniProtKB-SubCell"/>
</dbReference>
<keyword evidence="9" id="KW-0472">Membrane</keyword>
<evidence type="ECO:0000256" key="3">
    <source>
        <dbReference type="ARBA" id="ARBA00022475"/>
    </source>
</evidence>
<dbReference type="InterPro" id="IPR036312">
    <property type="entry name" value="Bifun_inhib/LTP/seed_sf"/>
</dbReference>
<sequence>MEIVIGGALTWCFFNSHVFLLLWLAIQWQMQPKIEECAQQLAILATCLPYVGGQAKAPSLYCCTGLKKVLKDNKKCSCVIIRDRNDPELGLQINVTLALGLPLVCHALAKLFYTWILIHQKLKFSTNWEGVLIKVMVVLLLVLVGVPRVPKVKGLLVKTRMKVVMVKRDGLKWRLLLAGP</sequence>
<keyword evidence="7" id="KW-0325">Glycoprotein</keyword>
<keyword evidence="9" id="KW-1133">Transmembrane helix</keyword>
<evidence type="ECO:0000313" key="11">
    <source>
        <dbReference type="EMBL" id="KAK7854185.1"/>
    </source>
</evidence>
<dbReference type="PANTHER" id="PTHR33044">
    <property type="entry name" value="BIFUNCTIONAL INHIBITOR/LIPID-TRANSFER PROTEIN/SEED STORAGE 2S ALBUMIN SUPERFAMILY PROTEIN-RELATED"/>
    <property type="match status" value="1"/>
</dbReference>
<keyword evidence="4" id="KW-0336">GPI-anchor</keyword>
<dbReference type="InterPro" id="IPR016140">
    <property type="entry name" value="Bifunc_inhib/LTP/seed_store"/>
</dbReference>
<name>A0AAW0LSC7_QUESU</name>
<dbReference type="GO" id="GO:0098552">
    <property type="term" value="C:side of membrane"/>
    <property type="evidence" value="ECO:0007669"/>
    <property type="project" value="UniProtKB-KW"/>
</dbReference>
<dbReference type="SUPFAM" id="SSF47699">
    <property type="entry name" value="Bifunctional inhibitor/lipid-transfer protein/seed storage 2S albumin"/>
    <property type="match status" value="1"/>
</dbReference>